<dbReference type="Gene3D" id="1.20.1280.50">
    <property type="match status" value="1"/>
</dbReference>
<keyword evidence="2" id="KW-0472">Membrane</keyword>
<dbReference type="InterPro" id="IPR015915">
    <property type="entry name" value="Kelch-typ_b-propeller"/>
</dbReference>
<comment type="caution">
    <text evidence="3">The sequence shown here is derived from an EMBL/GenBank/DDBJ whole genome shotgun (WGS) entry which is preliminary data.</text>
</comment>
<gene>
    <name evidence="3" type="ORF">HanXRQr2_Chr09g0418081</name>
</gene>
<keyword evidence="2" id="KW-0812">Transmembrane</keyword>
<reference evidence="3" key="2">
    <citation type="submission" date="2020-06" db="EMBL/GenBank/DDBJ databases">
        <title>Helianthus annuus Genome sequencing and assembly Release 2.</title>
        <authorList>
            <person name="Gouzy J."/>
            <person name="Langlade N."/>
            <person name="Munos S."/>
        </authorList>
    </citation>
    <scope>NUCLEOTIDE SEQUENCE</scope>
    <source>
        <tissue evidence="3">Leaves</tissue>
    </source>
</reference>
<protein>
    <submittedName>
        <fullName evidence="3">Kelch-type beta propeller, F-box-like domain superfamily</fullName>
    </submittedName>
</protein>
<proteinExistence type="predicted"/>
<dbReference type="SUPFAM" id="SSF81383">
    <property type="entry name" value="F-box domain"/>
    <property type="match status" value="1"/>
</dbReference>
<evidence type="ECO:0000313" key="3">
    <source>
        <dbReference type="EMBL" id="KAF5793500.1"/>
    </source>
</evidence>
<dbReference type="EMBL" id="MNCJ02000324">
    <property type="protein sequence ID" value="KAF5793500.1"/>
    <property type="molecule type" value="Genomic_DNA"/>
</dbReference>
<dbReference type="InterPro" id="IPR036047">
    <property type="entry name" value="F-box-like_dom_sf"/>
</dbReference>
<dbReference type="Gene3D" id="2.120.10.80">
    <property type="entry name" value="Kelch-type beta propeller"/>
    <property type="match status" value="2"/>
</dbReference>
<evidence type="ECO:0000256" key="1">
    <source>
        <dbReference type="ARBA" id="ARBA00022441"/>
    </source>
</evidence>
<accession>A0A9K3IB89</accession>
<evidence type="ECO:0000256" key="2">
    <source>
        <dbReference type="SAM" id="Phobius"/>
    </source>
</evidence>
<keyword evidence="4" id="KW-1185">Reference proteome</keyword>
<dbReference type="AlphaFoldDB" id="A0A9K3IB89"/>
<dbReference type="Gramene" id="mRNA:HanXRQr2_Chr09g0418081">
    <property type="protein sequence ID" value="mRNA:HanXRQr2_Chr09g0418081"/>
    <property type="gene ID" value="HanXRQr2_Chr09g0418081"/>
</dbReference>
<organism evidence="3 4">
    <name type="scientific">Helianthus annuus</name>
    <name type="common">Common sunflower</name>
    <dbReference type="NCBI Taxonomy" id="4232"/>
    <lineage>
        <taxon>Eukaryota</taxon>
        <taxon>Viridiplantae</taxon>
        <taxon>Streptophyta</taxon>
        <taxon>Embryophyta</taxon>
        <taxon>Tracheophyta</taxon>
        <taxon>Spermatophyta</taxon>
        <taxon>Magnoliopsida</taxon>
        <taxon>eudicotyledons</taxon>
        <taxon>Gunneridae</taxon>
        <taxon>Pentapetalae</taxon>
        <taxon>asterids</taxon>
        <taxon>campanulids</taxon>
        <taxon>Asterales</taxon>
        <taxon>Asteraceae</taxon>
        <taxon>Asteroideae</taxon>
        <taxon>Heliantheae alliance</taxon>
        <taxon>Heliantheae</taxon>
        <taxon>Helianthus</taxon>
    </lineage>
</organism>
<name>A0A9K3IB89_HELAN</name>
<dbReference type="PANTHER" id="PTHR46175:SF4">
    <property type="entry name" value="BACTERIOOPSIN TRANSCRIPTIONAL ACTIVATOR"/>
    <property type="match status" value="1"/>
</dbReference>
<dbReference type="Pfam" id="PF24681">
    <property type="entry name" value="Kelch_KLHDC2_KLHL20_DRC7"/>
    <property type="match status" value="2"/>
</dbReference>
<dbReference type="Proteomes" id="UP000215914">
    <property type="component" value="Unassembled WGS sequence"/>
</dbReference>
<keyword evidence="2" id="KW-1133">Transmembrane helix</keyword>
<sequence>MKKIVIWPKNIRVEIYIRVSCNNWCKTEDSTLLLTKIYQRNKPSLLFFFFFFFLPALVRSMADDPGSSSSGSSNGENSLITDMSHDHLFSILLLLPLESILSFAMTCKKTLLLTRSQTLWKSICARDWGHSTLDACSPSLDWIQLYRRLRNLDRVSCFNLDASDAPTPRASHSLNFFKGCLLLFGGGCDGGRHLDDTWIAYLGKRVVNWQRVAASAGPSGRFGHSCVVIGNSLVLFGGINDSGIRQNDTWIAQESNTTLSWRLLDVGPLAPPARGAHACSSIDNRRMLIHGGIGLSGTRLGDTWVLYLSENLCFGTWHETLSHPVPSPRSGHTLTSIGGSRTVLFGGRGMGYEVLNDVWYFDSSEGRLGWVPVLFEPRNVPGGISLARVGHSATLISGGRVLIYGGEDSYRHRKDDFWLLDITRRRVWRRVKCEGYQPRSRSFHRASADESGCYLYVFGGMVDGTLQPAEPTGLRFDGELFVVFHALRCLATKVAGTYIRKMLAVDGWCGHCLCLYV</sequence>
<reference evidence="3" key="1">
    <citation type="journal article" date="2017" name="Nature">
        <title>The sunflower genome provides insights into oil metabolism, flowering and Asterid evolution.</title>
        <authorList>
            <person name="Badouin H."/>
            <person name="Gouzy J."/>
            <person name="Grassa C.J."/>
            <person name="Murat F."/>
            <person name="Staton S.E."/>
            <person name="Cottret L."/>
            <person name="Lelandais-Briere C."/>
            <person name="Owens G.L."/>
            <person name="Carrere S."/>
            <person name="Mayjonade B."/>
            <person name="Legrand L."/>
            <person name="Gill N."/>
            <person name="Kane N.C."/>
            <person name="Bowers J.E."/>
            <person name="Hubner S."/>
            <person name="Bellec A."/>
            <person name="Berard A."/>
            <person name="Berges H."/>
            <person name="Blanchet N."/>
            <person name="Boniface M.C."/>
            <person name="Brunel D."/>
            <person name="Catrice O."/>
            <person name="Chaidir N."/>
            <person name="Claudel C."/>
            <person name="Donnadieu C."/>
            <person name="Faraut T."/>
            <person name="Fievet G."/>
            <person name="Helmstetter N."/>
            <person name="King M."/>
            <person name="Knapp S.J."/>
            <person name="Lai Z."/>
            <person name="Le Paslier M.C."/>
            <person name="Lippi Y."/>
            <person name="Lorenzon L."/>
            <person name="Mandel J.R."/>
            <person name="Marage G."/>
            <person name="Marchand G."/>
            <person name="Marquand E."/>
            <person name="Bret-Mestries E."/>
            <person name="Morien E."/>
            <person name="Nambeesan S."/>
            <person name="Nguyen T."/>
            <person name="Pegot-Espagnet P."/>
            <person name="Pouilly N."/>
            <person name="Raftis F."/>
            <person name="Sallet E."/>
            <person name="Schiex T."/>
            <person name="Thomas J."/>
            <person name="Vandecasteele C."/>
            <person name="Vares D."/>
            <person name="Vear F."/>
            <person name="Vautrin S."/>
            <person name="Crespi M."/>
            <person name="Mangin B."/>
            <person name="Burke J.M."/>
            <person name="Salse J."/>
            <person name="Munos S."/>
            <person name="Vincourt P."/>
            <person name="Rieseberg L.H."/>
            <person name="Langlade N.B."/>
        </authorList>
    </citation>
    <scope>NUCLEOTIDE SEQUENCE</scope>
    <source>
        <tissue evidence="3">Leaves</tissue>
    </source>
</reference>
<dbReference type="PANTHER" id="PTHR46175">
    <property type="entry name" value="BACTERIOOPSIN TRANSCRIPTIONAL ACTIVATOR"/>
    <property type="match status" value="1"/>
</dbReference>
<keyword evidence="1" id="KW-0880">Kelch repeat</keyword>
<evidence type="ECO:0000313" key="4">
    <source>
        <dbReference type="Proteomes" id="UP000215914"/>
    </source>
</evidence>
<feature type="transmembrane region" description="Helical" evidence="2">
    <location>
        <begin position="45"/>
        <end position="62"/>
    </location>
</feature>
<dbReference type="SUPFAM" id="SSF117281">
    <property type="entry name" value="Kelch motif"/>
    <property type="match status" value="2"/>
</dbReference>